<evidence type="ECO:0000256" key="4">
    <source>
        <dbReference type="SAM" id="MobiDB-lite"/>
    </source>
</evidence>
<evidence type="ECO:0000313" key="7">
    <source>
        <dbReference type="Proteomes" id="UP000004846"/>
    </source>
</evidence>
<keyword evidence="3 6" id="KW-0067">ATP-binding</keyword>
<organism evidence="6 7">
    <name type="scientific">Enterococcus faecalis TX4248</name>
    <dbReference type="NCBI Taxonomy" id="749495"/>
    <lineage>
        <taxon>Bacteria</taxon>
        <taxon>Bacillati</taxon>
        <taxon>Bacillota</taxon>
        <taxon>Bacilli</taxon>
        <taxon>Lactobacillales</taxon>
        <taxon>Enterococcaceae</taxon>
        <taxon>Enterococcus</taxon>
    </lineage>
</organism>
<comment type="caution">
    <text evidence="6">The sequence shown here is derived from an EMBL/GenBank/DDBJ whole genome shotgun (WGS) entry which is preliminary data.</text>
</comment>
<dbReference type="InterPro" id="IPR003593">
    <property type="entry name" value="AAA+_ATPase"/>
</dbReference>
<dbReference type="InterPro" id="IPR003439">
    <property type="entry name" value="ABC_transporter-like_ATP-bd"/>
</dbReference>
<dbReference type="EMBL" id="AEBR01000110">
    <property type="protein sequence ID" value="EFM81244.1"/>
    <property type="molecule type" value="Genomic_DNA"/>
</dbReference>
<proteinExistence type="predicted"/>
<dbReference type="Gene3D" id="3.40.50.300">
    <property type="entry name" value="P-loop containing nucleotide triphosphate hydrolases"/>
    <property type="match status" value="3"/>
</dbReference>
<gene>
    <name evidence="6" type="ORF">HMPREF9498_03183</name>
</gene>
<accession>A0A125W1S1</accession>
<evidence type="ECO:0000256" key="3">
    <source>
        <dbReference type="ARBA" id="ARBA00022840"/>
    </source>
</evidence>
<dbReference type="Pfam" id="PF00005">
    <property type="entry name" value="ABC_tran"/>
    <property type="match status" value="2"/>
</dbReference>
<dbReference type="GeneID" id="60893792"/>
<dbReference type="PROSITE" id="PS50893">
    <property type="entry name" value="ABC_TRANSPORTER_2"/>
    <property type="match status" value="2"/>
</dbReference>
<dbReference type="NCBIfam" id="NF000355">
    <property type="entry name" value="ribo_prot_ABC_F"/>
    <property type="match status" value="1"/>
</dbReference>
<dbReference type="InterPro" id="IPR032781">
    <property type="entry name" value="ABC_tran_Xtn"/>
</dbReference>
<dbReference type="InterPro" id="IPR050611">
    <property type="entry name" value="ABCF"/>
</dbReference>
<sequence length="488" mass="56229">MKEEGKMKKLSIHLKDVSIHFSGKPILEIDELFVYENEKIGIIGKNGAGKSTLLNLIMGKIQSDKGKVQRLNDFHYLAQVAEEITNESEKTDKNCLLNQKNQKLSGGEKVQKRLATLFSEYPTGVILDEPTTHLDKEHRQLLVADLTYYYGTVLFVSHDRFFLNQLAEKIWEVSDGHVKEYLGNYDAYCRQKELEQQTQYNVYHQYQKEKKKLQESYAKKQAQAQKSSHVSKKQKQKQIKPSRLAGSKQKDTVQKALQKQAKAINARIDRLPDVAQAKQERKIIFPTNNQFSLYNPYPIRIENLTFAYENRTILNQVNVQIPLNEKIALCGKNGAGKSTFLQQIEARHPAIYFSPKVRLGTYHQLDYRLKNDEPLLTYLLKRTNYSEKIVRSLLYRLGFQQENLQTKISSLSGGEAIKITLAQLFIEPNNIILLDEPTNFLDLDTIQALEEFISAYQGTVIFTSHDETFVEKVATRTIYLENGKIIDK</sequence>
<dbReference type="AlphaFoldDB" id="A0A125W1S1"/>
<feature type="domain" description="ABC transporter" evidence="5">
    <location>
        <begin position="12"/>
        <end position="200"/>
    </location>
</feature>
<reference evidence="6 7" key="1">
    <citation type="submission" date="2010-07" db="EMBL/GenBank/DDBJ databases">
        <authorList>
            <person name="Sid Ahmed O."/>
        </authorList>
    </citation>
    <scope>NUCLEOTIDE SEQUENCE [LARGE SCALE GENOMIC DNA]</scope>
    <source>
        <strain evidence="6 7">TX4248</strain>
    </source>
</reference>
<feature type="compositionally biased region" description="Basic residues" evidence="4">
    <location>
        <begin position="229"/>
        <end position="240"/>
    </location>
</feature>
<dbReference type="RefSeq" id="WP_002365619.1">
    <property type="nucleotide sequence ID" value="NZ_GL454489.1"/>
</dbReference>
<dbReference type="PANTHER" id="PTHR19211:SF100">
    <property type="entry name" value="RIBOSOME PROTECTION PROTEIN VMLR"/>
    <property type="match status" value="1"/>
</dbReference>
<evidence type="ECO:0000313" key="6">
    <source>
        <dbReference type="EMBL" id="EFM81244.1"/>
    </source>
</evidence>
<dbReference type="HOGENOM" id="CLU_000604_36_3_9"/>
<dbReference type="SUPFAM" id="SSF52540">
    <property type="entry name" value="P-loop containing nucleoside triphosphate hydrolases"/>
    <property type="match status" value="2"/>
</dbReference>
<feature type="region of interest" description="Disordered" evidence="4">
    <location>
        <begin position="223"/>
        <end position="251"/>
    </location>
</feature>
<dbReference type="Proteomes" id="UP000004846">
    <property type="component" value="Unassembled WGS sequence"/>
</dbReference>
<keyword evidence="1" id="KW-0677">Repeat</keyword>
<dbReference type="Pfam" id="PF12848">
    <property type="entry name" value="ABC_tran_Xtn"/>
    <property type="match status" value="1"/>
</dbReference>
<feature type="domain" description="ABC transporter" evidence="5">
    <location>
        <begin position="299"/>
        <end position="486"/>
    </location>
</feature>
<protein>
    <submittedName>
        <fullName evidence="6">ABC transporter, ATP-binding protein</fullName>
    </submittedName>
</protein>
<evidence type="ECO:0000256" key="2">
    <source>
        <dbReference type="ARBA" id="ARBA00022741"/>
    </source>
</evidence>
<dbReference type="InterPro" id="IPR027417">
    <property type="entry name" value="P-loop_NTPase"/>
</dbReference>
<dbReference type="SMART" id="SM00382">
    <property type="entry name" value="AAA"/>
    <property type="match status" value="2"/>
</dbReference>
<dbReference type="GO" id="GO:0016887">
    <property type="term" value="F:ATP hydrolysis activity"/>
    <property type="evidence" value="ECO:0007669"/>
    <property type="project" value="InterPro"/>
</dbReference>
<dbReference type="GO" id="GO:0005524">
    <property type="term" value="F:ATP binding"/>
    <property type="evidence" value="ECO:0007669"/>
    <property type="project" value="UniProtKB-KW"/>
</dbReference>
<keyword evidence="2" id="KW-0547">Nucleotide-binding</keyword>
<name>A0A125W1S1_ENTFL</name>
<dbReference type="PANTHER" id="PTHR19211">
    <property type="entry name" value="ATP-BINDING TRANSPORT PROTEIN-RELATED"/>
    <property type="match status" value="1"/>
</dbReference>
<evidence type="ECO:0000259" key="5">
    <source>
        <dbReference type="PROSITE" id="PS50893"/>
    </source>
</evidence>
<dbReference type="CDD" id="cd03221">
    <property type="entry name" value="ABCF_EF-3"/>
    <property type="match status" value="2"/>
</dbReference>
<evidence type="ECO:0000256" key="1">
    <source>
        <dbReference type="ARBA" id="ARBA00022737"/>
    </source>
</evidence>